<dbReference type="Gene3D" id="1.10.490.50">
    <property type="entry name" value="Antibiotic binding domain of TipA-like multidrug resistance regulators"/>
    <property type="match status" value="1"/>
</dbReference>
<accession>A0A7H0HB27</accession>
<evidence type="ECO:0000313" key="2">
    <source>
        <dbReference type="EMBL" id="QNP57743.1"/>
    </source>
</evidence>
<organism evidence="2 3">
    <name type="scientific">Paenacidovorax monticola</name>
    <dbReference type="NCBI Taxonomy" id="1926868"/>
    <lineage>
        <taxon>Bacteria</taxon>
        <taxon>Pseudomonadati</taxon>
        <taxon>Pseudomonadota</taxon>
        <taxon>Betaproteobacteria</taxon>
        <taxon>Burkholderiales</taxon>
        <taxon>Comamonadaceae</taxon>
        <taxon>Paenacidovorax</taxon>
    </lineage>
</organism>
<gene>
    <name evidence="2" type="ORF">H9L24_11235</name>
</gene>
<dbReference type="AlphaFoldDB" id="A0A7H0HB27"/>
<dbReference type="SUPFAM" id="SSF89082">
    <property type="entry name" value="Antibiotic binding domain of TipA-like multidrug resistance regulators"/>
    <property type="match status" value="1"/>
</dbReference>
<evidence type="ECO:0000259" key="1">
    <source>
        <dbReference type="Pfam" id="PF07739"/>
    </source>
</evidence>
<reference evidence="2 3" key="1">
    <citation type="submission" date="2020-08" db="EMBL/GenBank/DDBJ databases">
        <title>Genome sequence of Acidovorax monticola KACC 19171T.</title>
        <authorList>
            <person name="Hyun D.-W."/>
            <person name="Bae J.-W."/>
        </authorList>
    </citation>
    <scope>NUCLEOTIDE SEQUENCE [LARGE SCALE GENOMIC DNA]</scope>
    <source>
        <strain evidence="2 3">KACC 19171</strain>
    </source>
</reference>
<dbReference type="EMBL" id="CP060790">
    <property type="protein sequence ID" value="QNP57743.1"/>
    <property type="molecule type" value="Genomic_DNA"/>
</dbReference>
<proteinExistence type="predicted"/>
<keyword evidence="3" id="KW-1185">Reference proteome</keyword>
<dbReference type="InterPro" id="IPR012925">
    <property type="entry name" value="TipAS_dom"/>
</dbReference>
<dbReference type="KEGG" id="amon:H9L24_11235"/>
<name>A0A7H0HB27_9BURK</name>
<sequence length="135" mass="15385">MTTNTTHRQQQVFTPDYLSLCKSSREREQSESLAATDNWAHVDKAKVHADWDTLYKEIAPLIASGAMADAPEVQALVARHHAIISRFYEPSREGYIGMGLFYQEDTSMRECHNSYHSQLADYMRDAICVFAVARL</sequence>
<dbReference type="RefSeq" id="WP_187734746.1">
    <property type="nucleotide sequence ID" value="NZ_CP060790.1"/>
</dbReference>
<feature type="domain" description="TipAS antibiotic-recognition" evidence="1">
    <location>
        <begin position="29"/>
        <end position="128"/>
    </location>
</feature>
<dbReference type="Pfam" id="PF07739">
    <property type="entry name" value="TipAS"/>
    <property type="match status" value="1"/>
</dbReference>
<protein>
    <submittedName>
        <fullName evidence="2">TipAS antibiotic-recognition domain-containing protein</fullName>
    </submittedName>
</protein>
<evidence type="ECO:0000313" key="3">
    <source>
        <dbReference type="Proteomes" id="UP000516057"/>
    </source>
</evidence>
<dbReference type="InterPro" id="IPR036244">
    <property type="entry name" value="TipA-like_antibiotic-bd"/>
</dbReference>
<dbReference type="Proteomes" id="UP000516057">
    <property type="component" value="Chromosome"/>
</dbReference>